<evidence type="ECO:0000313" key="3">
    <source>
        <dbReference type="Proteomes" id="UP000235392"/>
    </source>
</evidence>
<evidence type="ECO:0008006" key="4">
    <source>
        <dbReference type="Google" id="ProtNLM"/>
    </source>
</evidence>
<dbReference type="AlphaFoldDB" id="A0A2N5UFT8"/>
<evidence type="ECO:0000256" key="1">
    <source>
        <dbReference type="SAM" id="MobiDB-lite"/>
    </source>
</evidence>
<gene>
    <name evidence="2" type="ORF">PCASD_11350</name>
</gene>
<evidence type="ECO:0000313" key="2">
    <source>
        <dbReference type="EMBL" id="PLW36615.1"/>
    </source>
</evidence>
<name>A0A2N5UFT8_9BASI</name>
<comment type="caution">
    <text evidence="2">The sequence shown here is derived from an EMBL/GenBank/DDBJ whole genome shotgun (WGS) entry which is preliminary data.</text>
</comment>
<proteinExistence type="predicted"/>
<feature type="region of interest" description="Disordered" evidence="1">
    <location>
        <begin position="1"/>
        <end position="23"/>
    </location>
</feature>
<protein>
    <recommendedName>
        <fullName evidence="4">Glycoside hydrolase family 71 protein</fullName>
    </recommendedName>
</protein>
<reference evidence="2 3" key="1">
    <citation type="submission" date="2017-11" db="EMBL/GenBank/DDBJ databases">
        <title>De novo assembly and phasing of dikaryotic genomes from two isolates of Puccinia coronata f. sp. avenae, the causal agent of oat crown rust.</title>
        <authorList>
            <person name="Miller M.E."/>
            <person name="Zhang Y."/>
            <person name="Omidvar V."/>
            <person name="Sperschneider J."/>
            <person name="Schwessinger B."/>
            <person name="Raley C."/>
            <person name="Palmer J.M."/>
            <person name="Garnica D."/>
            <person name="Upadhyaya N."/>
            <person name="Rathjen J."/>
            <person name="Taylor J.M."/>
            <person name="Park R.F."/>
            <person name="Dodds P.N."/>
            <person name="Hirsch C.D."/>
            <person name="Kianian S.F."/>
            <person name="Figueroa M."/>
        </authorList>
    </citation>
    <scope>NUCLEOTIDE SEQUENCE [LARGE SCALE GENOMIC DNA]</scope>
    <source>
        <strain evidence="2">12SD80</strain>
    </source>
</reference>
<accession>A0A2N5UFT8</accession>
<dbReference type="EMBL" id="PGCI01000157">
    <property type="protein sequence ID" value="PLW36615.1"/>
    <property type="molecule type" value="Genomic_DNA"/>
</dbReference>
<dbReference type="Proteomes" id="UP000235392">
    <property type="component" value="Unassembled WGS sequence"/>
</dbReference>
<dbReference type="Gene3D" id="3.20.20.80">
    <property type="entry name" value="Glycosidases"/>
    <property type="match status" value="1"/>
</dbReference>
<organism evidence="2 3">
    <name type="scientific">Puccinia coronata f. sp. avenae</name>
    <dbReference type="NCBI Taxonomy" id="200324"/>
    <lineage>
        <taxon>Eukaryota</taxon>
        <taxon>Fungi</taxon>
        <taxon>Dikarya</taxon>
        <taxon>Basidiomycota</taxon>
        <taxon>Pucciniomycotina</taxon>
        <taxon>Pucciniomycetes</taxon>
        <taxon>Pucciniales</taxon>
        <taxon>Pucciniaceae</taxon>
        <taxon>Puccinia</taxon>
    </lineage>
</organism>
<dbReference type="InterPro" id="IPR005197">
    <property type="entry name" value="Glyco_hydro_71"/>
</dbReference>
<dbReference type="GO" id="GO:0051118">
    <property type="term" value="F:glucan endo-1,3-alpha-glucosidase activity"/>
    <property type="evidence" value="ECO:0007669"/>
    <property type="project" value="InterPro"/>
</dbReference>
<dbReference type="CDD" id="cd11577">
    <property type="entry name" value="GH71"/>
    <property type="match status" value="1"/>
</dbReference>
<dbReference type="Pfam" id="PF03659">
    <property type="entry name" value="Glyco_hydro_71"/>
    <property type="match status" value="1"/>
</dbReference>
<sequence>MKPDRSGGDVPPPVDQHNLIGPKDTLRFEDPFDPSSFLPRPSGGLLLGIPPPTHLASKDPAYTNINMRLLPTLRGVVKTLVFLDVVLWAQPAASSALNSSSSPRLVFAHFITGLTVNYSRSDWSSQLTLAASHGIDAFALNVGLPDEWQLQQVKSAYESADAVKTTYGTPFKLFLSLDMSVIQTAEDVTTWVTSFVPLSAQLLINGRPLVSTFSGEANKLGAEDLSSGWQEALKAPLARGNPPLDALFIPAWSSLDPSTAVSDNPVVDGIMTWNSWPTGTENISTLIDHQFQSNARSSQKLYMAGVSPCFFTHYKDKNWIYKSDDNLYINRWMKLISMPDPPDFVQIISWNDYGESHYVGPRLGTPPADTTWLDGFDHQSWLKMSDYFIKWYKTGARPTIEEDTVHFNYRPHSINAIASSDTLPAPINASVSADAVYVATYLSATSTATQLRIRIGDMQQSFGNITRSEVNTFTAPWNGHTGEVEVALLDSTGNELMKRHGEVPISNEIKTYNFNYAASILSKSTSDAGPALLPRDFSLKLTYWHQNSKYIHTRIMSHSPVNRKEILK</sequence>